<proteinExistence type="predicted"/>
<dbReference type="CDD" id="cd06170">
    <property type="entry name" value="LuxR_C_like"/>
    <property type="match status" value="1"/>
</dbReference>
<feature type="domain" description="HTH luxR-type" evidence="5">
    <location>
        <begin position="232"/>
        <end position="297"/>
    </location>
</feature>
<dbReference type="SUPFAM" id="SSF46894">
    <property type="entry name" value="C-terminal effector domain of the bipartite response regulators"/>
    <property type="match status" value="1"/>
</dbReference>
<keyword evidence="2" id="KW-0238">DNA-binding</keyword>
<dbReference type="InterPro" id="IPR036388">
    <property type="entry name" value="WH-like_DNA-bd_sf"/>
</dbReference>
<dbReference type="PROSITE" id="PS50043">
    <property type="entry name" value="HTH_LUXR_2"/>
    <property type="match status" value="1"/>
</dbReference>
<evidence type="ECO:0000259" key="5">
    <source>
        <dbReference type="PROSITE" id="PS50043"/>
    </source>
</evidence>
<dbReference type="InterPro" id="IPR000792">
    <property type="entry name" value="Tscrpt_reg_LuxR_C"/>
</dbReference>
<sequence length="298" mass="33688">MEALPLLLSLFALAIVSMDLALAIVWVRRTKPTWAWALLSFIASFLGAVVFFALDQYSFLAFTGTARSVLHYVWEGILVADSAFILVLLFFFANWLIARPMATSEQVIAFVLGCFYLSVSVAWIVTGFPILSIFQYISWMLAVIYCMSVMLKERKNIKDKAVHTVCITLIIVSLAMLPIVLASILFPFMRSMSIPIICLAYTIAFLIFLFIAVARTEVKEPVKDREGLSFEFVSERYHITEREFEVVKLIKSGLTNKEIASELSISVNTVNNHIANIFSKTEVRSRIDLLNLLEEASW</sequence>
<gene>
    <name evidence="6" type="ORF">IAA72_02200</name>
</gene>
<dbReference type="PANTHER" id="PTHR44688:SF16">
    <property type="entry name" value="DNA-BINDING TRANSCRIPTIONAL ACTIVATOR DEVR_DOSR"/>
    <property type="match status" value="1"/>
</dbReference>
<reference evidence="6" key="2">
    <citation type="journal article" date="2021" name="PeerJ">
        <title>Extensive microbial diversity within the chicken gut microbiome revealed by metagenomics and culture.</title>
        <authorList>
            <person name="Gilroy R."/>
            <person name="Ravi A."/>
            <person name="Getino M."/>
            <person name="Pursley I."/>
            <person name="Horton D.L."/>
            <person name="Alikhan N.F."/>
            <person name="Baker D."/>
            <person name="Gharbi K."/>
            <person name="Hall N."/>
            <person name="Watson M."/>
            <person name="Adriaenssens E.M."/>
            <person name="Foster-Nyarko E."/>
            <person name="Jarju S."/>
            <person name="Secka A."/>
            <person name="Antonio M."/>
            <person name="Oren A."/>
            <person name="Chaudhuri R.R."/>
            <person name="La Ragione R."/>
            <person name="Hildebrand F."/>
            <person name="Pallen M.J."/>
        </authorList>
    </citation>
    <scope>NUCLEOTIDE SEQUENCE</scope>
    <source>
        <strain evidence="6">14700</strain>
    </source>
</reference>
<feature type="transmembrane region" description="Helical" evidence="4">
    <location>
        <begin position="107"/>
        <end position="127"/>
    </location>
</feature>
<dbReference type="Proteomes" id="UP000810292">
    <property type="component" value="Unassembled WGS sequence"/>
</dbReference>
<feature type="transmembrane region" description="Helical" evidence="4">
    <location>
        <begin position="163"/>
        <end position="186"/>
    </location>
</feature>
<dbReference type="AlphaFoldDB" id="A0A9D9IBM8"/>
<name>A0A9D9IBM8_9SPIO</name>
<keyword evidence="4" id="KW-1133">Transmembrane helix</keyword>
<feature type="transmembrane region" description="Helical" evidence="4">
    <location>
        <begin position="6"/>
        <end position="27"/>
    </location>
</feature>
<keyword evidence="4" id="KW-0472">Membrane</keyword>
<dbReference type="InterPro" id="IPR016032">
    <property type="entry name" value="Sig_transdc_resp-reg_C-effctor"/>
</dbReference>
<protein>
    <submittedName>
        <fullName evidence="6">Response regulator transcription factor</fullName>
    </submittedName>
</protein>
<dbReference type="EMBL" id="JADIMF010000033">
    <property type="protein sequence ID" value="MBO8468581.1"/>
    <property type="molecule type" value="Genomic_DNA"/>
</dbReference>
<dbReference type="PANTHER" id="PTHR44688">
    <property type="entry name" value="DNA-BINDING TRANSCRIPTIONAL ACTIVATOR DEVR_DOSR"/>
    <property type="match status" value="1"/>
</dbReference>
<evidence type="ECO:0000256" key="1">
    <source>
        <dbReference type="ARBA" id="ARBA00023015"/>
    </source>
</evidence>
<keyword evidence="1" id="KW-0805">Transcription regulation</keyword>
<feature type="transmembrane region" description="Helical" evidence="4">
    <location>
        <begin position="74"/>
        <end position="95"/>
    </location>
</feature>
<dbReference type="PRINTS" id="PR00038">
    <property type="entry name" value="HTHLUXR"/>
</dbReference>
<feature type="transmembrane region" description="Helical" evidence="4">
    <location>
        <begin position="192"/>
        <end position="213"/>
    </location>
</feature>
<evidence type="ECO:0000313" key="7">
    <source>
        <dbReference type="Proteomes" id="UP000810292"/>
    </source>
</evidence>
<comment type="caution">
    <text evidence="6">The sequence shown here is derived from an EMBL/GenBank/DDBJ whole genome shotgun (WGS) entry which is preliminary data.</text>
</comment>
<feature type="transmembrane region" description="Helical" evidence="4">
    <location>
        <begin position="34"/>
        <end position="54"/>
    </location>
</feature>
<keyword evidence="3" id="KW-0804">Transcription</keyword>
<dbReference type="Gene3D" id="1.10.10.10">
    <property type="entry name" value="Winged helix-like DNA-binding domain superfamily/Winged helix DNA-binding domain"/>
    <property type="match status" value="1"/>
</dbReference>
<dbReference type="Pfam" id="PF00196">
    <property type="entry name" value="GerE"/>
    <property type="match status" value="1"/>
</dbReference>
<evidence type="ECO:0000313" key="6">
    <source>
        <dbReference type="EMBL" id="MBO8468581.1"/>
    </source>
</evidence>
<organism evidence="6 7">
    <name type="scientific">Candidatus Ornithospirochaeta stercoravium</name>
    <dbReference type="NCBI Taxonomy" id="2840897"/>
    <lineage>
        <taxon>Bacteria</taxon>
        <taxon>Pseudomonadati</taxon>
        <taxon>Spirochaetota</taxon>
        <taxon>Spirochaetia</taxon>
        <taxon>Spirochaetales</taxon>
        <taxon>Spirochaetaceae</taxon>
        <taxon>Spirochaetaceae incertae sedis</taxon>
        <taxon>Candidatus Ornithospirochaeta</taxon>
    </lineage>
</organism>
<evidence type="ECO:0000256" key="2">
    <source>
        <dbReference type="ARBA" id="ARBA00023125"/>
    </source>
</evidence>
<evidence type="ECO:0000256" key="4">
    <source>
        <dbReference type="SAM" id="Phobius"/>
    </source>
</evidence>
<dbReference type="SMART" id="SM00421">
    <property type="entry name" value="HTH_LUXR"/>
    <property type="match status" value="1"/>
</dbReference>
<dbReference type="GO" id="GO:0003677">
    <property type="term" value="F:DNA binding"/>
    <property type="evidence" value="ECO:0007669"/>
    <property type="project" value="UniProtKB-KW"/>
</dbReference>
<reference evidence="6" key="1">
    <citation type="submission" date="2020-10" db="EMBL/GenBank/DDBJ databases">
        <authorList>
            <person name="Gilroy R."/>
        </authorList>
    </citation>
    <scope>NUCLEOTIDE SEQUENCE</scope>
    <source>
        <strain evidence="6">14700</strain>
    </source>
</reference>
<feature type="transmembrane region" description="Helical" evidence="4">
    <location>
        <begin position="133"/>
        <end position="151"/>
    </location>
</feature>
<dbReference type="GO" id="GO:0006355">
    <property type="term" value="P:regulation of DNA-templated transcription"/>
    <property type="evidence" value="ECO:0007669"/>
    <property type="project" value="InterPro"/>
</dbReference>
<keyword evidence="4" id="KW-0812">Transmembrane</keyword>
<accession>A0A9D9IBM8</accession>
<dbReference type="PROSITE" id="PS00622">
    <property type="entry name" value="HTH_LUXR_1"/>
    <property type="match status" value="1"/>
</dbReference>
<evidence type="ECO:0000256" key="3">
    <source>
        <dbReference type="ARBA" id="ARBA00023163"/>
    </source>
</evidence>